<dbReference type="AlphaFoldDB" id="A0A371D5L4"/>
<feature type="compositionally biased region" description="Basic and acidic residues" evidence="1">
    <location>
        <begin position="12"/>
        <end position="22"/>
    </location>
</feature>
<keyword evidence="3" id="KW-1185">Reference proteome</keyword>
<organism evidence="2 3">
    <name type="scientific">Lentinus brumalis</name>
    <dbReference type="NCBI Taxonomy" id="2498619"/>
    <lineage>
        <taxon>Eukaryota</taxon>
        <taxon>Fungi</taxon>
        <taxon>Dikarya</taxon>
        <taxon>Basidiomycota</taxon>
        <taxon>Agaricomycotina</taxon>
        <taxon>Agaricomycetes</taxon>
        <taxon>Polyporales</taxon>
        <taxon>Polyporaceae</taxon>
        <taxon>Lentinus</taxon>
    </lineage>
</organism>
<dbReference type="EMBL" id="KZ857416">
    <property type="protein sequence ID" value="RDX47818.1"/>
    <property type="molecule type" value="Genomic_DNA"/>
</dbReference>
<evidence type="ECO:0000256" key="1">
    <source>
        <dbReference type="SAM" id="MobiDB-lite"/>
    </source>
</evidence>
<accession>A0A371D5L4</accession>
<evidence type="ECO:0000313" key="3">
    <source>
        <dbReference type="Proteomes" id="UP000256964"/>
    </source>
</evidence>
<sequence>MLGTGELFEGEADSRRPVHHDAGSPPREYSPHFDRRPLARWSLLPSSVSRVVAVGAPTHLYPDAILPSGIPRLEAGCSLTVDALIAAQRANGRATSGSGGGSLWAVCFEETTPFTIQVTFGEVRYHLVYRWAPQEYDRSRKDS</sequence>
<proteinExistence type="predicted"/>
<name>A0A371D5L4_9APHY</name>
<reference evidence="2 3" key="1">
    <citation type="journal article" date="2018" name="Biotechnol. Biofuels">
        <title>Integrative visual omics of the white-rot fungus Polyporus brumalis exposes the biotechnological potential of its oxidative enzymes for delignifying raw plant biomass.</title>
        <authorList>
            <person name="Miyauchi S."/>
            <person name="Rancon A."/>
            <person name="Drula E."/>
            <person name="Hage H."/>
            <person name="Chaduli D."/>
            <person name="Favel A."/>
            <person name="Grisel S."/>
            <person name="Henrissat B."/>
            <person name="Herpoel-Gimbert I."/>
            <person name="Ruiz-Duenas F.J."/>
            <person name="Chevret D."/>
            <person name="Hainaut M."/>
            <person name="Lin J."/>
            <person name="Wang M."/>
            <person name="Pangilinan J."/>
            <person name="Lipzen A."/>
            <person name="Lesage-Meessen L."/>
            <person name="Navarro D."/>
            <person name="Riley R."/>
            <person name="Grigoriev I.V."/>
            <person name="Zhou S."/>
            <person name="Raouche S."/>
            <person name="Rosso M.N."/>
        </authorList>
    </citation>
    <scope>NUCLEOTIDE SEQUENCE [LARGE SCALE GENOMIC DNA]</scope>
    <source>
        <strain evidence="2 3">BRFM 1820</strain>
    </source>
</reference>
<protein>
    <submittedName>
        <fullName evidence="2">Uncharacterized protein</fullName>
    </submittedName>
</protein>
<dbReference type="Proteomes" id="UP000256964">
    <property type="component" value="Unassembled WGS sequence"/>
</dbReference>
<evidence type="ECO:0000313" key="2">
    <source>
        <dbReference type="EMBL" id="RDX47818.1"/>
    </source>
</evidence>
<feature type="region of interest" description="Disordered" evidence="1">
    <location>
        <begin position="1"/>
        <end position="32"/>
    </location>
</feature>
<gene>
    <name evidence="2" type="ORF">OH76DRAFT_718816</name>
</gene>